<gene>
    <name evidence="2" type="ORF">V5N11_016013</name>
</gene>
<dbReference type="InterPro" id="IPR001810">
    <property type="entry name" value="F-box_dom"/>
</dbReference>
<protein>
    <submittedName>
        <fullName evidence="2">FBD-associated F-box protein</fullName>
    </submittedName>
</protein>
<dbReference type="InterPro" id="IPR055294">
    <property type="entry name" value="FBL60-like"/>
</dbReference>
<dbReference type="EMBL" id="JBANAX010000761">
    <property type="protein sequence ID" value="KAL1194165.1"/>
    <property type="molecule type" value="Genomic_DNA"/>
</dbReference>
<dbReference type="PANTHER" id="PTHR31293:SF12">
    <property type="entry name" value="RNI-LIKE SUPERFAMILY PROTEIN"/>
    <property type="match status" value="1"/>
</dbReference>
<evidence type="ECO:0000313" key="3">
    <source>
        <dbReference type="Proteomes" id="UP001558713"/>
    </source>
</evidence>
<dbReference type="SUPFAM" id="SSF81383">
    <property type="entry name" value="F-box domain"/>
    <property type="match status" value="1"/>
</dbReference>
<organism evidence="2 3">
    <name type="scientific">Cardamine amara subsp. amara</name>
    <dbReference type="NCBI Taxonomy" id="228776"/>
    <lineage>
        <taxon>Eukaryota</taxon>
        <taxon>Viridiplantae</taxon>
        <taxon>Streptophyta</taxon>
        <taxon>Embryophyta</taxon>
        <taxon>Tracheophyta</taxon>
        <taxon>Spermatophyta</taxon>
        <taxon>Magnoliopsida</taxon>
        <taxon>eudicotyledons</taxon>
        <taxon>Gunneridae</taxon>
        <taxon>Pentapetalae</taxon>
        <taxon>rosids</taxon>
        <taxon>malvids</taxon>
        <taxon>Brassicales</taxon>
        <taxon>Brassicaceae</taxon>
        <taxon>Cardamineae</taxon>
        <taxon>Cardamine</taxon>
    </lineage>
</organism>
<proteinExistence type="predicted"/>
<evidence type="ECO:0000313" key="2">
    <source>
        <dbReference type="EMBL" id="KAL1194165.1"/>
    </source>
</evidence>
<feature type="domain" description="F-box" evidence="1">
    <location>
        <begin position="17"/>
        <end position="53"/>
    </location>
</feature>
<dbReference type="Pfam" id="PF24758">
    <property type="entry name" value="LRR_At5g56370"/>
    <property type="match status" value="1"/>
</dbReference>
<dbReference type="InterPro" id="IPR055411">
    <property type="entry name" value="LRR_FXL15/At3g58940/PEG3-like"/>
</dbReference>
<dbReference type="PROSITE" id="PS50181">
    <property type="entry name" value="FBOX"/>
    <property type="match status" value="1"/>
</dbReference>
<reference evidence="2 3" key="1">
    <citation type="submission" date="2024-04" db="EMBL/GenBank/DDBJ databases">
        <title>Genome assembly C_amara_ONT_v2.</title>
        <authorList>
            <person name="Yant L."/>
            <person name="Moore C."/>
            <person name="Slenker M."/>
        </authorList>
    </citation>
    <scope>NUCLEOTIDE SEQUENCE [LARGE SCALE GENOMIC DNA]</scope>
    <source>
        <tissue evidence="2">Leaf</tissue>
    </source>
</reference>
<dbReference type="PANTHER" id="PTHR31293">
    <property type="entry name" value="RNI-LIKE SUPERFAMILY PROTEIN"/>
    <property type="match status" value="1"/>
</dbReference>
<sequence length="243" mass="28526">MEEKKAKVICYQRRARRDMISKLPDSLISQILLYLPTKEVVKISVLSKRCKSVWLLIPELDLECYEFPDYNAFVGFMDKFLDFYRAQNSCLDKLKLSIRTDKKDQSCVTRWIDFVATRKLKHLDVKFICPKYLQVMPVSLYICEKLVYLRLHRVSLGGSFESVSLPCVKTMCLKENVYAKVTDFESLISSCPVLEDLRIARRLDDNVLVLRVYSKTITSLRVGFVRGFHGFFYFNRDTFRAFD</sequence>
<dbReference type="Proteomes" id="UP001558713">
    <property type="component" value="Unassembled WGS sequence"/>
</dbReference>
<accession>A0ABD0ZHK1</accession>
<keyword evidence="3" id="KW-1185">Reference proteome</keyword>
<dbReference type="CDD" id="cd22160">
    <property type="entry name" value="F-box_AtFBL13-like"/>
    <property type="match status" value="1"/>
</dbReference>
<dbReference type="InterPro" id="IPR036047">
    <property type="entry name" value="F-box-like_dom_sf"/>
</dbReference>
<dbReference type="InterPro" id="IPR053781">
    <property type="entry name" value="F-box_AtFBL13-like"/>
</dbReference>
<evidence type="ECO:0000259" key="1">
    <source>
        <dbReference type="PROSITE" id="PS50181"/>
    </source>
</evidence>
<dbReference type="Gene3D" id="3.80.10.10">
    <property type="entry name" value="Ribonuclease Inhibitor"/>
    <property type="match status" value="1"/>
</dbReference>
<dbReference type="SUPFAM" id="SSF52047">
    <property type="entry name" value="RNI-like"/>
    <property type="match status" value="1"/>
</dbReference>
<dbReference type="Pfam" id="PF00646">
    <property type="entry name" value="F-box"/>
    <property type="match status" value="1"/>
</dbReference>
<name>A0ABD0ZHK1_CARAN</name>
<dbReference type="AlphaFoldDB" id="A0ABD0ZHK1"/>
<dbReference type="InterPro" id="IPR032675">
    <property type="entry name" value="LRR_dom_sf"/>
</dbReference>
<comment type="caution">
    <text evidence="2">The sequence shown here is derived from an EMBL/GenBank/DDBJ whole genome shotgun (WGS) entry which is preliminary data.</text>
</comment>